<dbReference type="AlphaFoldDB" id="A0A4Y5YDW0"/>
<reference evidence="1 2" key="1">
    <citation type="submission" date="2019-06" db="EMBL/GenBank/DDBJ databases">
        <title>The genome of Shewanella sp. SM1901.</title>
        <authorList>
            <person name="Cha Q."/>
        </authorList>
    </citation>
    <scope>NUCLEOTIDE SEQUENCE [LARGE SCALE GENOMIC DNA]</scope>
    <source>
        <strain evidence="1 2">SM1901</strain>
    </source>
</reference>
<organism evidence="1 2">
    <name type="scientific">Shewanella polaris</name>
    <dbReference type="NCBI Taxonomy" id="2588449"/>
    <lineage>
        <taxon>Bacteria</taxon>
        <taxon>Pseudomonadati</taxon>
        <taxon>Pseudomonadota</taxon>
        <taxon>Gammaproteobacteria</taxon>
        <taxon>Alteromonadales</taxon>
        <taxon>Shewanellaceae</taxon>
        <taxon>Shewanella</taxon>
    </lineage>
</organism>
<dbReference type="RefSeq" id="WP_140233966.1">
    <property type="nucleotide sequence ID" value="NZ_CP041036.1"/>
</dbReference>
<proteinExistence type="predicted"/>
<dbReference type="EMBL" id="CP041036">
    <property type="protein sequence ID" value="QDE30942.1"/>
    <property type="molecule type" value="Genomic_DNA"/>
</dbReference>
<keyword evidence="2" id="KW-1185">Reference proteome</keyword>
<protein>
    <submittedName>
        <fullName evidence="1">Uncharacterized protein</fullName>
    </submittedName>
</protein>
<name>A0A4Y5YDW0_9GAMM</name>
<dbReference type="Proteomes" id="UP000319809">
    <property type="component" value="Chromosome"/>
</dbReference>
<evidence type="ECO:0000313" key="1">
    <source>
        <dbReference type="EMBL" id="QDE30942.1"/>
    </source>
</evidence>
<dbReference type="KEGG" id="spol:FH971_08165"/>
<evidence type="ECO:0000313" key="2">
    <source>
        <dbReference type="Proteomes" id="UP000319809"/>
    </source>
</evidence>
<gene>
    <name evidence="1" type="ORF">FH971_08165</name>
</gene>
<accession>A0A4Y5YDW0</accession>
<sequence length="245" mass="27702">MFSLPSSQISELCRFAYISDKETRSDLSGGYISSENDYTSNFTGALRRIINANSQTGLVATSYLLQPPEERLMGCDATIIITCNGYYKIATFEAKYPRLSQTYYSWDYEQTSSGISHFSDQLERQKSFAGQHAIFEMFYCEIPFGKQPSYMQKETSSCVWHENAVMFDNSRTSPQKVWERSDLENLLKKGNESIATIMKAICECSKGKPNQSFGSIPTIAKEFSLFGNVLHIASNEQKTDTIDSK</sequence>